<protein>
    <submittedName>
        <fullName evidence="1">Uncharacterized protein</fullName>
    </submittedName>
</protein>
<evidence type="ECO:0000313" key="2">
    <source>
        <dbReference type="Proteomes" id="UP001066276"/>
    </source>
</evidence>
<proteinExistence type="predicted"/>
<evidence type="ECO:0000313" key="1">
    <source>
        <dbReference type="EMBL" id="KAJ1084094.1"/>
    </source>
</evidence>
<organism evidence="1 2">
    <name type="scientific">Pleurodeles waltl</name>
    <name type="common">Iberian ribbed newt</name>
    <dbReference type="NCBI Taxonomy" id="8319"/>
    <lineage>
        <taxon>Eukaryota</taxon>
        <taxon>Metazoa</taxon>
        <taxon>Chordata</taxon>
        <taxon>Craniata</taxon>
        <taxon>Vertebrata</taxon>
        <taxon>Euteleostomi</taxon>
        <taxon>Amphibia</taxon>
        <taxon>Batrachia</taxon>
        <taxon>Caudata</taxon>
        <taxon>Salamandroidea</taxon>
        <taxon>Salamandridae</taxon>
        <taxon>Pleurodelinae</taxon>
        <taxon>Pleurodeles</taxon>
    </lineage>
</organism>
<comment type="caution">
    <text evidence="1">The sequence shown here is derived from an EMBL/GenBank/DDBJ whole genome shotgun (WGS) entry which is preliminary data.</text>
</comment>
<name>A0AAV7L1D2_PLEWA</name>
<accession>A0AAV7L1D2</accession>
<dbReference type="Proteomes" id="UP001066276">
    <property type="component" value="Chromosome 12"/>
</dbReference>
<dbReference type="AlphaFoldDB" id="A0AAV7L1D2"/>
<keyword evidence="2" id="KW-1185">Reference proteome</keyword>
<dbReference type="EMBL" id="JANPWB010000016">
    <property type="protein sequence ID" value="KAJ1084094.1"/>
    <property type="molecule type" value="Genomic_DNA"/>
</dbReference>
<reference evidence="1" key="1">
    <citation type="journal article" date="2022" name="bioRxiv">
        <title>Sequencing and chromosome-scale assembly of the giantPleurodeles waltlgenome.</title>
        <authorList>
            <person name="Brown T."/>
            <person name="Elewa A."/>
            <person name="Iarovenko S."/>
            <person name="Subramanian E."/>
            <person name="Araus A.J."/>
            <person name="Petzold A."/>
            <person name="Susuki M."/>
            <person name="Suzuki K.-i.T."/>
            <person name="Hayashi T."/>
            <person name="Toyoda A."/>
            <person name="Oliveira C."/>
            <person name="Osipova E."/>
            <person name="Leigh N.D."/>
            <person name="Simon A."/>
            <person name="Yun M.H."/>
        </authorList>
    </citation>
    <scope>NUCLEOTIDE SEQUENCE</scope>
    <source>
        <strain evidence="1">20211129_DDA</strain>
        <tissue evidence="1">Liver</tissue>
    </source>
</reference>
<gene>
    <name evidence="1" type="ORF">NDU88_004248</name>
</gene>
<sequence length="133" mass="13761">MCLVQTAAILCVDKPAEFFAKVGGASGPVSLSDRRTLSLAILVGKGLRNVVSMLSILSDPGEQRFLDASCMVRFVPLGCLFLPGLPQLAAASPDAQIVHGGGGLDPFTAPGTLSSGQESEESVQTADFIVEVK</sequence>